<dbReference type="Pfam" id="PF00595">
    <property type="entry name" value="PDZ"/>
    <property type="match status" value="1"/>
</dbReference>
<dbReference type="GO" id="GO:0030036">
    <property type="term" value="P:actin cytoskeleton organization"/>
    <property type="evidence" value="ECO:0007669"/>
    <property type="project" value="TreeGrafter"/>
</dbReference>
<gene>
    <name evidence="6" type="primary">LOC109870107</name>
</gene>
<dbReference type="GO" id="GO:0051371">
    <property type="term" value="F:muscle alpha-actinin binding"/>
    <property type="evidence" value="ECO:0007669"/>
    <property type="project" value="TreeGrafter"/>
</dbReference>
<dbReference type="GO" id="GO:0007507">
    <property type="term" value="P:heart development"/>
    <property type="evidence" value="ECO:0007669"/>
    <property type="project" value="TreeGrafter"/>
</dbReference>
<reference evidence="6" key="2">
    <citation type="submission" date="2025-09" db="UniProtKB">
        <authorList>
            <consortium name="Ensembl"/>
        </authorList>
    </citation>
    <scope>IDENTIFICATION</scope>
</reference>
<comment type="subcellular location">
    <subcellularLocation>
        <location evidence="1">Cytoplasm</location>
        <location evidence="1">Myofibril</location>
        <location evidence="1">Sarcomere</location>
        <location evidence="1">Z line</location>
    </subcellularLocation>
</comment>
<feature type="region of interest" description="Disordered" evidence="4">
    <location>
        <begin position="135"/>
        <end position="154"/>
    </location>
</feature>
<feature type="domain" description="PDZ" evidence="5">
    <location>
        <begin position="1"/>
        <end position="85"/>
    </location>
</feature>
<organism evidence="6 7">
    <name type="scientific">Oncorhynchus kisutch</name>
    <name type="common">Coho salmon</name>
    <name type="synonym">Salmo kisutch</name>
    <dbReference type="NCBI Taxonomy" id="8019"/>
    <lineage>
        <taxon>Eukaryota</taxon>
        <taxon>Metazoa</taxon>
        <taxon>Chordata</taxon>
        <taxon>Craniata</taxon>
        <taxon>Vertebrata</taxon>
        <taxon>Euteleostomi</taxon>
        <taxon>Actinopterygii</taxon>
        <taxon>Neopterygii</taxon>
        <taxon>Teleostei</taxon>
        <taxon>Protacanthopterygii</taxon>
        <taxon>Salmoniformes</taxon>
        <taxon>Salmonidae</taxon>
        <taxon>Salmoninae</taxon>
        <taxon>Oncorhynchus</taxon>
    </lineage>
</organism>
<dbReference type="GO" id="GO:0001725">
    <property type="term" value="C:stress fiber"/>
    <property type="evidence" value="ECO:0007669"/>
    <property type="project" value="TreeGrafter"/>
</dbReference>
<accession>A0A8C7J0K3</accession>
<proteinExistence type="predicted"/>
<evidence type="ECO:0000313" key="7">
    <source>
        <dbReference type="Proteomes" id="UP000694557"/>
    </source>
</evidence>
<dbReference type="Proteomes" id="UP000694557">
    <property type="component" value="Unassembled WGS sequence"/>
</dbReference>
<dbReference type="CDD" id="cd06753">
    <property type="entry name" value="PDZ_PDLIM-like"/>
    <property type="match status" value="1"/>
</dbReference>
<dbReference type="Gene3D" id="2.30.42.10">
    <property type="match status" value="1"/>
</dbReference>
<dbReference type="SMART" id="SM00228">
    <property type="entry name" value="PDZ"/>
    <property type="match status" value="1"/>
</dbReference>
<feature type="region of interest" description="Disordered" evidence="4">
    <location>
        <begin position="84"/>
        <end position="103"/>
    </location>
</feature>
<dbReference type="Pfam" id="PF15936">
    <property type="entry name" value="DUF4749"/>
    <property type="match status" value="1"/>
</dbReference>
<keyword evidence="7" id="KW-1185">Reference proteome</keyword>
<dbReference type="InterPro" id="IPR006643">
    <property type="entry name" value="Zasp-like_motif"/>
</dbReference>
<dbReference type="GO" id="GO:0005912">
    <property type="term" value="C:adherens junction"/>
    <property type="evidence" value="ECO:0007669"/>
    <property type="project" value="TreeGrafter"/>
</dbReference>
<dbReference type="InterPro" id="IPR001478">
    <property type="entry name" value="PDZ"/>
</dbReference>
<dbReference type="PANTHER" id="PTHR24214">
    <property type="entry name" value="PDZ AND LIM DOMAIN PROTEIN ZASP"/>
    <property type="match status" value="1"/>
</dbReference>
<evidence type="ECO:0000313" key="6">
    <source>
        <dbReference type="Ensembl" id="ENSOKIP00005080235.1"/>
    </source>
</evidence>
<dbReference type="InterPro" id="IPR031847">
    <property type="entry name" value="PDLI1-4/Zasp-like_mid"/>
</dbReference>
<dbReference type="Ensembl" id="ENSOKIT00005085474.1">
    <property type="protein sequence ID" value="ENSOKIP00005080235.1"/>
    <property type="gene ID" value="ENSOKIG00005034604.1"/>
</dbReference>
<reference evidence="6" key="1">
    <citation type="submission" date="2025-08" db="UniProtKB">
        <authorList>
            <consortium name="Ensembl"/>
        </authorList>
    </citation>
    <scope>IDENTIFICATION</scope>
</reference>
<dbReference type="AlphaFoldDB" id="A0A8C7J0K3"/>
<evidence type="ECO:0000256" key="1">
    <source>
        <dbReference type="ARBA" id="ARBA00004216"/>
    </source>
</evidence>
<keyword evidence="3" id="KW-0479">Metal-binding</keyword>
<keyword evidence="3" id="KW-0862">Zinc</keyword>
<sequence length="336" mass="36198">MATYTVSLNGSAPWGFRLHGGKDFNMPLTISRITPGSKAAGGSLVQGDIITSIDGLSTEGMTHLEAQNKIKMASNKLALTMQKSKRPTPVPMATPRMDSPMSVIPHQKEGEHVKKEEEEEVEAKKFGRLLSKKPVEPTPALRTPSPLLPPSPAAAVSLSSQKGQYNSPISLYSAHTLREMALLQGKVAGDGVGAAKLGGEGADSGVPFLGGSLPMKDPVVDSASPVYQAVIQTHDRDEEIAEWARRAANLQSKSFKMLAHLTGTEYSQYTSTQRPLSRALVLSSSYSLSTLSFPLHLMSSQSLYFRNFSSSSFMYPHLSSPSLLFPPFAVLSARPR</sequence>
<dbReference type="GeneTree" id="ENSGT00940000154877"/>
<dbReference type="PROSITE" id="PS50106">
    <property type="entry name" value="PDZ"/>
    <property type="match status" value="1"/>
</dbReference>
<protein>
    <submittedName>
        <fullName evidence="6">LIM domain binding 3b</fullName>
    </submittedName>
</protein>
<name>A0A8C7J0K3_ONCKI</name>
<dbReference type="PANTHER" id="PTHR24214:SF9">
    <property type="entry name" value="LIM DOMAIN-BINDING PROTEIN 3"/>
    <property type="match status" value="1"/>
</dbReference>
<dbReference type="SMART" id="SM00735">
    <property type="entry name" value="ZM"/>
    <property type="match status" value="1"/>
</dbReference>
<keyword evidence="3" id="KW-0440">LIM domain</keyword>
<dbReference type="FunFam" id="2.30.42.10:FF:000019">
    <property type="entry name" value="LIM domain binding 3 isoform 1"/>
    <property type="match status" value="1"/>
</dbReference>
<evidence type="ECO:0000256" key="4">
    <source>
        <dbReference type="SAM" id="MobiDB-lite"/>
    </source>
</evidence>
<dbReference type="GO" id="GO:0003779">
    <property type="term" value="F:actin binding"/>
    <property type="evidence" value="ECO:0007669"/>
    <property type="project" value="TreeGrafter"/>
</dbReference>
<dbReference type="GO" id="GO:0061061">
    <property type="term" value="P:muscle structure development"/>
    <property type="evidence" value="ECO:0007669"/>
    <property type="project" value="TreeGrafter"/>
</dbReference>
<dbReference type="InterPro" id="IPR050604">
    <property type="entry name" value="PDZ-LIM_domain"/>
</dbReference>
<evidence type="ECO:0000256" key="2">
    <source>
        <dbReference type="ARBA" id="ARBA00022490"/>
    </source>
</evidence>
<evidence type="ECO:0000259" key="5">
    <source>
        <dbReference type="PROSITE" id="PS50106"/>
    </source>
</evidence>
<dbReference type="SUPFAM" id="SSF50156">
    <property type="entry name" value="PDZ domain-like"/>
    <property type="match status" value="1"/>
</dbReference>
<dbReference type="GO" id="GO:0031941">
    <property type="term" value="C:filamentous actin"/>
    <property type="evidence" value="ECO:0007669"/>
    <property type="project" value="TreeGrafter"/>
</dbReference>
<dbReference type="GO" id="GO:0030018">
    <property type="term" value="C:Z disc"/>
    <property type="evidence" value="ECO:0007669"/>
    <property type="project" value="UniProtKB-SubCell"/>
</dbReference>
<dbReference type="InterPro" id="IPR036034">
    <property type="entry name" value="PDZ_sf"/>
</dbReference>
<evidence type="ECO:0000256" key="3">
    <source>
        <dbReference type="ARBA" id="ARBA00023038"/>
    </source>
</evidence>
<keyword evidence="2" id="KW-0963">Cytoplasm</keyword>